<comment type="caution">
    <text evidence="1">The sequence shown here is derived from an EMBL/GenBank/DDBJ whole genome shotgun (WGS) entry which is preliminary data.</text>
</comment>
<dbReference type="AlphaFoldDB" id="A0A448WCA6"/>
<proteinExistence type="predicted"/>
<gene>
    <name evidence="1" type="ORF">PXEA_LOCUS1690</name>
</gene>
<evidence type="ECO:0000313" key="1">
    <source>
        <dbReference type="EMBL" id="VEL08250.1"/>
    </source>
</evidence>
<accession>A0A448WCA6</accession>
<protein>
    <submittedName>
        <fullName evidence="1">Uncharacterized protein</fullName>
    </submittedName>
</protein>
<sequence>MSSVSHPFFVQVPPSPPLYNLCILDVCSEKPITVQPDLSFYTRVACQIPVSRPLAVSTLTDRINEMMMQG</sequence>
<keyword evidence="2" id="KW-1185">Reference proteome</keyword>
<dbReference type="Proteomes" id="UP000784294">
    <property type="component" value="Unassembled WGS sequence"/>
</dbReference>
<name>A0A448WCA6_9PLAT</name>
<reference evidence="1" key="1">
    <citation type="submission" date="2018-11" db="EMBL/GenBank/DDBJ databases">
        <authorList>
            <consortium name="Pathogen Informatics"/>
        </authorList>
    </citation>
    <scope>NUCLEOTIDE SEQUENCE</scope>
</reference>
<evidence type="ECO:0000313" key="2">
    <source>
        <dbReference type="Proteomes" id="UP000784294"/>
    </source>
</evidence>
<organism evidence="1 2">
    <name type="scientific">Protopolystoma xenopodis</name>
    <dbReference type="NCBI Taxonomy" id="117903"/>
    <lineage>
        <taxon>Eukaryota</taxon>
        <taxon>Metazoa</taxon>
        <taxon>Spiralia</taxon>
        <taxon>Lophotrochozoa</taxon>
        <taxon>Platyhelminthes</taxon>
        <taxon>Monogenea</taxon>
        <taxon>Polyopisthocotylea</taxon>
        <taxon>Polystomatidea</taxon>
        <taxon>Polystomatidae</taxon>
        <taxon>Protopolystoma</taxon>
    </lineage>
</organism>
<dbReference type="EMBL" id="CAAALY010003510">
    <property type="protein sequence ID" value="VEL08250.1"/>
    <property type="molecule type" value="Genomic_DNA"/>
</dbReference>